<name>A0A845Q8Y3_9HYPH</name>
<evidence type="ECO:0000256" key="9">
    <source>
        <dbReference type="ARBA" id="ARBA00022598"/>
    </source>
</evidence>
<dbReference type="InterPro" id="IPR036565">
    <property type="entry name" value="Mur-like_cat_sf"/>
</dbReference>
<dbReference type="RefSeq" id="WP_160586922.1">
    <property type="nucleotide sequence ID" value="NZ_BMHN01000001.1"/>
</dbReference>
<dbReference type="Pfam" id="PF08245">
    <property type="entry name" value="Mur_ligase_M"/>
    <property type="match status" value="1"/>
</dbReference>
<comment type="pathway">
    <text evidence="4">Cofactor biosynthesis; tetrahydrofolylpolyglutamate biosynthesis.</text>
</comment>
<dbReference type="InterPro" id="IPR036615">
    <property type="entry name" value="Mur_ligase_C_dom_sf"/>
</dbReference>
<keyword evidence="11 22" id="KW-0547">Nucleotide-binding</keyword>
<reference evidence="25 26" key="1">
    <citation type="journal article" date="2016" name="Int. J. Syst. Evol. Microbiol.">
        <title>Pyruvatibacter mobilis gen. nov., sp. nov., a marine bacterium from the culture broth of Picochlorum sp. 122.</title>
        <authorList>
            <person name="Wang G."/>
            <person name="Tang M."/>
            <person name="Wu H."/>
            <person name="Dai S."/>
            <person name="Li T."/>
            <person name="Chen C."/>
            <person name="He H."/>
            <person name="Fan J."/>
            <person name="Xiang W."/>
            <person name="Li X."/>
        </authorList>
    </citation>
    <scope>NUCLEOTIDE SEQUENCE [LARGE SCALE GENOMIC DNA]</scope>
    <source>
        <strain evidence="25 26">GYP-11</strain>
    </source>
</reference>
<dbReference type="NCBIfam" id="TIGR01499">
    <property type="entry name" value="folC"/>
    <property type="match status" value="1"/>
</dbReference>
<organism evidence="25 26">
    <name type="scientific">Pyruvatibacter mobilis</name>
    <dbReference type="NCBI Taxonomy" id="1712261"/>
    <lineage>
        <taxon>Bacteria</taxon>
        <taxon>Pseudomonadati</taxon>
        <taxon>Pseudomonadota</taxon>
        <taxon>Alphaproteobacteria</taxon>
        <taxon>Hyphomicrobiales</taxon>
        <taxon>Parvibaculaceae</taxon>
        <taxon>Pyruvatibacter</taxon>
    </lineage>
</organism>
<dbReference type="InterPro" id="IPR018109">
    <property type="entry name" value="Folylpolyglutamate_synth_CS"/>
</dbReference>
<evidence type="ECO:0000256" key="5">
    <source>
        <dbReference type="ARBA" id="ARBA00008276"/>
    </source>
</evidence>
<keyword evidence="9 22" id="KW-0436">Ligase</keyword>
<dbReference type="EC" id="6.3.2.12" evidence="6"/>
<keyword evidence="10" id="KW-0479">Metal-binding</keyword>
<dbReference type="OrthoDB" id="9809356at2"/>
<dbReference type="SUPFAM" id="SSF53244">
    <property type="entry name" value="MurD-like peptide ligases, peptide-binding domain"/>
    <property type="match status" value="1"/>
</dbReference>
<evidence type="ECO:0000313" key="25">
    <source>
        <dbReference type="EMBL" id="NBG94849.1"/>
    </source>
</evidence>
<dbReference type="GO" id="GO:0046872">
    <property type="term" value="F:metal ion binding"/>
    <property type="evidence" value="ECO:0007669"/>
    <property type="project" value="UniProtKB-KW"/>
</dbReference>
<evidence type="ECO:0000256" key="1">
    <source>
        <dbReference type="ARBA" id="ARBA00001946"/>
    </source>
</evidence>
<dbReference type="SUPFAM" id="SSF53623">
    <property type="entry name" value="MurD-like peptide ligases, catalytic domain"/>
    <property type="match status" value="1"/>
</dbReference>
<dbReference type="UniPathway" id="UPA00077">
    <property type="reaction ID" value="UER00157"/>
</dbReference>
<evidence type="ECO:0000256" key="15">
    <source>
        <dbReference type="ARBA" id="ARBA00030048"/>
    </source>
</evidence>
<evidence type="ECO:0000256" key="12">
    <source>
        <dbReference type="ARBA" id="ARBA00022840"/>
    </source>
</evidence>
<comment type="caution">
    <text evidence="25">The sequence shown here is derived from an EMBL/GenBank/DDBJ whole genome shotgun (WGS) entry which is preliminary data.</text>
</comment>
<comment type="catalytic activity">
    <reaction evidence="18">
        <text>(6S)-5,6,7,8-tetrahydrofolyl-(gamma-L-Glu)(n) + L-glutamate + ATP = (6S)-5,6,7,8-tetrahydrofolyl-(gamma-L-Glu)(n+1) + ADP + phosphate + H(+)</text>
        <dbReference type="Rhea" id="RHEA:10580"/>
        <dbReference type="Rhea" id="RHEA-COMP:14738"/>
        <dbReference type="Rhea" id="RHEA-COMP:14740"/>
        <dbReference type="ChEBI" id="CHEBI:15378"/>
        <dbReference type="ChEBI" id="CHEBI:29985"/>
        <dbReference type="ChEBI" id="CHEBI:30616"/>
        <dbReference type="ChEBI" id="CHEBI:43474"/>
        <dbReference type="ChEBI" id="CHEBI:141005"/>
        <dbReference type="ChEBI" id="CHEBI:456216"/>
        <dbReference type="EC" id="6.3.2.17"/>
    </reaction>
</comment>
<comment type="pathway">
    <text evidence="3">Cofactor biosynthesis; tetrahydrofolate biosynthesis; 7,8-dihydrofolate from 2-amino-4-hydroxy-6-hydroxymethyl-7,8-dihydropteridine diphosphate and 4-aminobenzoate: step 2/2.</text>
</comment>
<dbReference type="PROSITE" id="PS01012">
    <property type="entry name" value="FOLYLPOLYGLU_SYNT_2"/>
    <property type="match status" value="1"/>
</dbReference>
<keyword evidence="14" id="KW-0289">Folate biosynthesis</keyword>
<dbReference type="InterPro" id="IPR004101">
    <property type="entry name" value="Mur_ligase_C"/>
</dbReference>
<keyword evidence="26" id="KW-1185">Reference proteome</keyword>
<dbReference type="AlphaFoldDB" id="A0A845Q8Y3"/>
<evidence type="ECO:0000256" key="11">
    <source>
        <dbReference type="ARBA" id="ARBA00022741"/>
    </source>
</evidence>
<evidence type="ECO:0000259" key="24">
    <source>
        <dbReference type="Pfam" id="PF08245"/>
    </source>
</evidence>
<evidence type="ECO:0000256" key="16">
    <source>
        <dbReference type="ARBA" id="ARBA00030592"/>
    </source>
</evidence>
<feature type="domain" description="Mur ligase central" evidence="24">
    <location>
        <begin position="54"/>
        <end position="276"/>
    </location>
</feature>
<evidence type="ECO:0000256" key="7">
    <source>
        <dbReference type="ARBA" id="ARBA00013025"/>
    </source>
</evidence>
<protein>
    <recommendedName>
        <fullName evidence="8">Dihydrofolate synthase/folylpolyglutamate synthase</fullName>
        <ecNumber evidence="6">6.3.2.12</ecNumber>
        <ecNumber evidence="7">6.3.2.17</ecNumber>
    </recommendedName>
    <alternativeName>
        <fullName evidence="17">Folylpoly-gamma-glutamate synthetase-dihydrofolate synthetase</fullName>
    </alternativeName>
    <alternativeName>
        <fullName evidence="15">Folylpolyglutamate synthetase</fullName>
    </alternativeName>
    <alternativeName>
        <fullName evidence="16">Tetrahydrofolylpolyglutamate synthase</fullName>
    </alternativeName>
</protein>
<evidence type="ECO:0000313" key="26">
    <source>
        <dbReference type="Proteomes" id="UP000470384"/>
    </source>
</evidence>
<evidence type="ECO:0000256" key="4">
    <source>
        <dbReference type="ARBA" id="ARBA00005150"/>
    </source>
</evidence>
<accession>A0A845Q8Y3</accession>
<dbReference type="InterPro" id="IPR001645">
    <property type="entry name" value="Folylpolyglutamate_synth"/>
</dbReference>
<dbReference type="GO" id="GO:0004326">
    <property type="term" value="F:tetrahydrofolylpolyglutamate synthase activity"/>
    <property type="evidence" value="ECO:0007669"/>
    <property type="project" value="UniProtKB-EC"/>
</dbReference>
<comment type="catalytic activity">
    <reaction evidence="21">
        <text>7,8-dihydropteroate + L-glutamate + ATP = 7,8-dihydrofolate + ADP + phosphate + H(+)</text>
        <dbReference type="Rhea" id="RHEA:23584"/>
        <dbReference type="ChEBI" id="CHEBI:15378"/>
        <dbReference type="ChEBI" id="CHEBI:17839"/>
        <dbReference type="ChEBI" id="CHEBI:29985"/>
        <dbReference type="ChEBI" id="CHEBI:30616"/>
        <dbReference type="ChEBI" id="CHEBI:43474"/>
        <dbReference type="ChEBI" id="CHEBI:57451"/>
        <dbReference type="ChEBI" id="CHEBI:456216"/>
        <dbReference type="EC" id="6.3.2.12"/>
    </reaction>
</comment>
<evidence type="ECO:0000256" key="19">
    <source>
        <dbReference type="ARBA" id="ARBA00047808"/>
    </source>
</evidence>
<comment type="similarity">
    <text evidence="5 22">Belongs to the folylpolyglutamate synthase family.</text>
</comment>
<dbReference type="EC" id="6.3.2.17" evidence="7"/>
<evidence type="ECO:0000256" key="13">
    <source>
        <dbReference type="ARBA" id="ARBA00022842"/>
    </source>
</evidence>
<proteinExistence type="inferred from homology"/>
<dbReference type="InterPro" id="IPR013221">
    <property type="entry name" value="Mur_ligase_cen"/>
</dbReference>
<dbReference type="PANTHER" id="PTHR11136">
    <property type="entry name" value="FOLYLPOLYGLUTAMATE SYNTHASE-RELATED"/>
    <property type="match status" value="1"/>
</dbReference>
<evidence type="ECO:0000256" key="20">
    <source>
        <dbReference type="ARBA" id="ARBA00049035"/>
    </source>
</evidence>
<dbReference type="Pfam" id="PF02875">
    <property type="entry name" value="Mur_ligase_C"/>
    <property type="match status" value="1"/>
</dbReference>
<gene>
    <name evidence="25" type="ORF">GTQ45_03790</name>
</gene>
<dbReference type="GO" id="GO:0046654">
    <property type="term" value="P:tetrahydrofolate biosynthetic process"/>
    <property type="evidence" value="ECO:0007669"/>
    <property type="project" value="UniProtKB-UniPathway"/>
</dbReference>
<comment type="cofactor">
    <cofactor evidence="1">
        <name>Mg(2+)</name>
        <dbReference type="ChEBI" id="CHEBI:18420"/>
    </cofactor>
</comment>
<dbReference type="FunFam" id="3.40.1190.10:FF:000011">
    <property type="entry name" value="Folylpolyglutamate synthase/dihydrofolate synthase"/>
    <property type="match status" value="1"/>
</dbReference>
<dbReference type="GeneID" id="300655758"/>
<dbReference type="Proteomes" id="UP000470384">
    <property type="component" value="Unassembled WGS sequence"/>
</dbReference>
<evidence type="ECO:0000256" key="3">
    <source>
        <dbReference type="ARBA" id="ARBA00004799"/>
    </source>
</evidence>
<comment type="catalytic activity">
    <reaction evidence="19">
        <text>10-formyltetrahydrofolyl-(gamma-L-Glu)(n) + L-glutamate + ATP = 10-formyltetrahydrofolyl-(gamma-L-Glu)(n+1) + ADP + phosphate + H(+)</text>
        <dbReference type="Rhea" id="RHEA:51904"/>
        <dbReference type="Rhea" id="RHEA-COMP:13088"/>
        <dbReference type="Rhea" id="RHEA-COMP:14300"/>
        <dbReference type="ChEBI" id="CHEBI:15378"/>
        <dbReference type="ChEBI" id="CHEBI:29985"/>
        <dbReference type="ChEBI" id="CHEBI:30616"/>
        <dbReference type="ChEBI" id="CHEBI:43474"/>
        <dbReference type="ChEBI" id="CHEBI:134413"/>
        <dbReference type="ChEBI" id="CHEBI:456216"/>
        <dbReference type="EC" id="6.3.2.17"/>
    </reaction>
</comment>
<evidence type="ECO:0000259" key="23">
    <source>
        <dbReference type="Pfam" id="PF02875"/>
    </source>
</evidence>
<keyword evidence="13" id="KW-0460">Magnesium</keyword>
<dbReference type="PIRSF" id="PIRSF001563">
    <property type="entry name" value="Folylpolyglu_synth"/>
    <property type="match status" value="1"/>
</dbReference>
<dbReference type="Gene3D" id="3.40.1190.10">
    <property type="entry name" value="Mur-like, catalytic domain"/>
    <property type="match status" value="1"/>
</dbReference>
<comment type="catalytic activity">
    <reaction evidence="20">
        <text>(6R)-5,10-methylenetetrahydrofolyl-(gamma-L-Glu)(n) + L-glutamate + ATP = (6R)-5,10-methylenetetrahydrofolyl-(gamma-L-Glu)(n+1) + ADP + phosphate + H(+)</text>
        <dbReference type="Rhea" id="RHEA:51912"/>
        <dbReference type="Rhea" id="RHEA-COMP:13257"/>
        <dbReference type="Rhea" id="RHEA-COMP:13258"/>
        <dbReference type="ChEBI" id="CHEBI:15378"/>
        <dbReference type="ChEBI" id="CHEBI:29985"/>
        <dbReference type="ChEBI" id="CHEBI:30616"/>
        <dbReference type="ChEBI" id="CHEBI:43474"/>
        <dbReference type="ChEBI" id="CHEBI:136572"/>
        <dbReference type="ChEBI" id="CHEBI:456216"/>
        <dbReference type="EC" id="6.3.2.17"/>
    </reaction>
</comment>
<keyword evidence="12 22" id="KW-0067">ATP-binding</keyword>
<evidence type="ECO:0000256" key="2">
    <source>
        <dbReference type="ARBA" id="ARBA00002714"/>
    </source>
</evidence>
<dbReference type="GO" id="GO:0046656">
    <property type="term" value="P:folic acid biosynthetic process"/>
    <property type="evidence" value="ECO:0007669"/>
    <property type="project" value="UniProtKB-KW"/>
</dbReference>
<dbReference type="Gene3D" id="3.90.190.20">
    <property type="entry name" value="Mur ligase, C-terminal domain"/>
    <property type="match status" value="1"/>
</dbReference>
<evidence type="ECO:0000256" key="17">
    <source>
        <dbReference type="ARBA" id="ARBA00032510"/>
    </source>
</evidence>
<dbReference type="EMBL" id="WXYQ01000004">
    <property type="protein sequence ID" value="NBG94849.1"/>
    <property type="molecule type" value="Genomic_DNA"/>
</dbReference>
<evidence type="ECO:0000256" key="21">
    <source>
        <dbReference type="ARBA" id="ARBA00049161"/>
    </source>
</evidence>
<dbReference type="GO" id="GO:0008841">
    <property type="term" value="F:dihydrofolate synthase activity"/>
    <property type="evidence" value="ECO:0007669"/>
    <property type="project" value="UniProtKB-EC"/>
</dbReference>
<dbReference type="GO" id="GO:0005737">
    <property type="term" value="C:cytoplasm"/>
    <property type="evidence" value="ECO:0007669"/>
    <property type="project" value="TreeGrafter"/>
</dbReference>
<sequence length="439" mass="46588">MTADLTSRRQSSDAILDRLTELHPKLIDLSLERLERLLTALGEPQLKVPPVIHVAGTNGKGSAVAYLRAIFEAEGKRVHTYTSPHLVKFHERIRLATGAGQSTYVSEDELIRLLTDCETANQGGDITFFEITTAAAFLAFSRVPADVTLLEVGLGGRFDATNVIDAPQVSVITPVSLDHQSFLGDTVGQIAGEKAGIIKARVPVVIGPQVDEALEVIEGEAARLEAPVARFGQEFTAYEEHGRMVFQDATGLLDLPMPALRGRHQIANAATAIAAARAFGGISEQAIADGLKQVEWPARMQRLASGALEARVGNAELWLDGGHNPAASRVIAETVADLEDKSSRPLVLVCGMLDTKDTGGFFEAFKGLASTVLTVTIPGQPNARPAEDVAQMARAAGLEAVAMADIETALDRAAVVSPPPRIVICGSLYLAGEVLARNG</sequence>
<comment type="function">
    <text evidence="2">Functions in two distinct reactions of the de novo folate biosynthetic pathway. Catalyzes the addition of a glutamate residue to dihydropteroate (7,8-dihydropteroate or H2Pte) to form dihydrofolate (7,8-dihydrofolate monoglutamate or H2Pte-Glu). Also catalyzes successive additions of L-glutamate to tetrahydrofolate or 10-formyltetrahydrofolate or 5,10-methylenetetrahydrofolate, leading to folylpolyglutamate derivatives.</text>
</comment>
<evidence type="ECO:0000256" key="10">
    <source>
        <dbReference type="ARBA" id="ARBA00022723"/>
    </source>
</evidence>
<dbReference type="GO" id="GO:0005524">
    <property type="term" value="F:ATP binding"/>
    <property type="evidence" value="ECO:0007669"/>
    <property type="project" value="UniProtKB-KW"/>
</dbReference>
<evidence type="ECO:0000256" key="22">
    <source>
        <dbReference type="PIRNR" id="PIRNR001563"/>
    </source>
</evidence>
<evidence type="ECO:0000256" key="8">
    <source>
        <dbReference type="ARBA" id="ARBA00019357"/>
    </source>
</evidence>
<feature type="domain" description="Mur ligase C-terminal" evidence="23">
    <location>
        <begin position="314"/>
        <end position="427"/>
    </location>
</feature>
<dbReference type="PANTHER" id="PTHR11136:SF0">
    <property type="entry name" value="DIHYDROFOLATE SYNTHETASE-RELATED"/>
    <property type="match status" value="1"/>
</dbReference>
<evidence type="ECO:0000256" key="6">
    <source>
        <dbReference type="ARBA" id="ARBA00013023"/>
    </source>
</evidence>
<evidence type="ECO:0000256" key="18">
    <source>
        <dbReference type="ARBA" id="ARBA00047493"/>
    </source>
</evidence>
<evidence type="ECO:0000256" key="14">
    <source>
        <dbReference type="ARBA" id="ARBA00022909"/>
    </source>
</evidence>